<sequence length="49" mass="4839">MLASLGGGGGFGLLTGEVGTGKTTVLRGLVARLPQETQVAVILNPSLST</sequence>
<dbReference type="Pfam" id="PF13401">
    <property type="entry name" value="AAA_22"/>
    <property type="match status" value="1"/>
</dbReference>
<dbReference type="STRING" id="754436.JCM19237_3042"/>
<dbReference type="eggNOG" id="COG3267">
    <property type="taxonomic scope" value="Bacteria"/>
</dbReference>
<gene>
    <name evidence="2" type="ORF">JCM19237_3042</name>
</gene>
<reference evidence="2 3" key="1">
    <citation type="journal article" date="2014" name="Genome Announc.">
        <title>Draft Genome Sequences of Two Vibrionaceae Species, Vibrio ponticus C121 and Photobacterium aphoticum C119, Isolated as Coral Reef Microbiota.</title>
        <authorList>
            <person name="Al-saari N."/>
            <person name="Meirelles P.M."/>
            <person name="Mino S."/>
            <person name="Suda W."/>
            <person name="Oshima K."/>
            <person name="Hattori M."/>
            <person name="Ohkuma M."/>
            <person name="Thompson F.L."/>
            <person name="Gomez-Gil B."/>
            <person name="Sawabe T."/>
            <person name="Sawabe T."/>
        </authorList>
    </citation>
    <scope>NUCLEOTIDE SEQUENCE [LARGE SCALE GENOMIC DNA]</scope>
    <source>
        <strain evidence="2 3">JCM 19237</strain>
    </source>
</reference>
<dbReference type="Proteomes" id="UP000029227">
    <property type="component" value="Unassembled WGS sequence"/>
</dbReference>
<dbReference type="GO" id="GO:0016887">
    <property type="term" value="F:ATP hydrolysis activity"/>
    <property type="evidence" value="ECO:0007669"/>
    <property type="project" value="InterPro"/>
</dbReference>
<protein>
    <submittedName>
        <fullName evidence="2">General secretion pathway protein A</fullName>
    </submittedName>
</protein>
<evidence type="ECO:0000313" key="2">
    <source>
        <dbReference type="EMBL" id="GAL07037.1"/>
    </source>
</evidence>
<accession>A0A090RHP5</accession>
<proteinExistence type="predicted"/>
<dbReference type="AlphaFoldDB" id="A0A090RHP5"/>
<evidence type="ECO:0000313" key="3">
    <source>
        <dbReference type="Proteomes" id="UP000029227"/>
    </source>
</evidence>
<dbReference type="InterPro" id="IPR049945">
    <property type="entry name" value="AAA_22"/>
</dbReference>
<dbReference type="Gene3D" id="3.40.50.300">
    <property type="entry name" value="P-loop containing nucleotide triphosphate hydrolases"/>
    <property type="match status" value="1"/>
</dbReference>
<comment type="caution">
    <text evidence="2">The sequence shown here is derived from an EMBL/GenBank/DDBJ whole genome shotgun (WGS) entry which is preliminary data.</text>
</comment>
<dbReference type="EMBL" id="BBMN01000014">
    <property type="protein sequence ID" value="GAL07037.1"/>
    <property type="molecule type" value="Genomic_DNA"/>
</dbReference>
<feature type="domain" description="ORC1/DEAH AAA+ ATPase" evidence="1">
    <location>
        <begin position="8"/>
        <end position="43"/>
    </location>
</feature>
<dbReference type="InterPro" id="IPR027417">
    <property type="entry name" value="P-loop_NTPase"/>
</dbReference>
<evidence type="ECO:0000259" key="1">
    <source>
        <dbReference type="Pfam" id="PF13401"/>
    </source>
</evidence>
<name>A0A090RHP5_9GAMM</name>
<dbReference type="SUPFAM" id="SSF52540">
    <property type="entry name" value="P-loop containing nucleoside triphosphate hydrolases"/>
    <property type="match status" value="1"/>
</dbReference>
<organism evidence="2 3">
    <name type="scientific">Photobacterium aphoticum</name>
    <dbReference type="NCBI Taxonomy" id="754436"/>
    <lineage>
        <taxon>Bacteria</taxon>
        <taxon>Pseudomonadati</taxon>
        <taxon>Pseudomonadota</taxon>
        <taxon>Gammaproteobacteria</taxon>
        <taxon>Vibrionales</taxon>
        <taxon>Vibrionaceae</taxon>
        <taxon>Photobacterium</taxon>
    </lineage>
</organism>